<comment type="caution">
    <text evidence="1">The sequence shown here is derived from an EMBL/GenBank/DDBJ whole genome shotgun (WGS) entry which is preliminary data.</text>
</comment>
<dbReference type="AlphaFoldDB" id="A0A8J5HJN6"/>
<keyword evidence="2" id="KW-1185">Reference proteome</keyword>
<proteinExistence type="predicted"/>
<accession>A0A8J5HJN6</accession>
<evidence type="ECO:0000313" key="1">
    <source>
        <dbReference type="EMBL" id="KAG6528866.1"/>
    </source>
</evidence>
<organism evidence="1 2">
    <name type="scientific">Zingiber officinale</name>
    <name type="common">Ginger</name>
    <name type="synonym">Amomum zingiber</name>
    <dbReference type="NCBI Taxonomy" id="94328"/>
    <lineage>
        <taxon>Eukaryota</taxon>
        <taxon>Viridiplantae</taxon>
        <taxon>Streptophyta</taxon>
        <taxon>Embryophyta</taxon>
        <taxon>Tracheophyta</taxon>
        <taxon>Spermatophyta</taxon>
        <taxon>Magnoliopsida</taxon>
        <taxon>Liliopsida</taxon>
        <taxon>Zingiberales</taxon>
        <taxon>Zingiberaceae</taxon>
        <taxon>Zingiber</taxon>
    </lineage>
</organism>
<name>A0A8J5HJN6_ZINOF</name>
<evidence type="ECO:0000313" key="2">
    <source>
        <dbReference type="Proteomes" id="UP000734854"/>
    </source>
</evidence>
<protein>
    <submittedName>
        <fullName evidence="1">Uncharacterized protein</fullName>
    </submittedName>
</protein>
<gene>
    <name evidence="1" type="ORF">ZIOFF_011058</name>
</gene>
<reference evidence="1 2" key="1">
    <citation type="submission" date="2020-08" db="EMBL/GenBank/DDBJ databases">
        <title>Plant Genome Project.</title>
        <authorList>
            <person name="Zhang R.-G."/>
        </authorList>
    </citation>
    <scope>NUCLEOTIDE SEQUENCE [LARGE SCALE GENOMIC DNA]</scope>
    <source>
        <tissue evidence="1">Rhizome</tissue>
    </source>
</reference>
<dbReference type="EMBL" id="JACMSC010000003">
    <property type="protein sequence ID" value="KAG6528866.1"/>
    <property type="molecule type" value="Genomic_DNA"/>
</dbReference>
<dbReference type="Proteomes" id="UP000734854">
    <property type="component" value="Unassembled WGS sequence"/>
</dbReference>
<sequence length="77" mass="8917">MTETGLDSGRDKARRRRWGAVSEMRLALNSDFTEEREAVEDKQGATAVEMRHIDGDEAQQQRRSKVCGFVLCYFKYE</sequence>